<dbReference type="Proteomes" id="UP000187412">
    <property type="component" value="Unassembled WGS sequence"/>
</dbReference>
<dbReference type="EMBL" id="MPTB01000014">
    <property type="protein sequence ID" value="OMD47786.1"/>
    <property type="molecule type" value="Genomic_DNA"/>
</dbReference>
<dbReference type="NCBIfam" id="TIGR00556">
    <property type="entry name" value="pantethn_trn"/>
    <property type="match status" value="1"/>
</dbReference>
<evidence type="ECO:0008006" key="11">
    <source>
        <dbReference type="Google" id="ProtNLM"/>
    </source>
</evidence>
<evidence type="ECO:0000259" key="8">
    <source>
        <dbReference type="Pfam" id="PF22624"/>
    </source>
</evidence>
<accession>A0ABX3HBD8</accession>
<evidence type="ECO:0000256" key="2">
    <source>
        <dbReference type="ARBA" id="ARBA00010990"/>
    </source>
</evidence>
<evidence type="ECO:0000256" key="6">
    <source>
        <dbReference type="ARBA" id="ARBA00023194"/>
    </source>
</evidence>
<comment type="caution">
    <text evidence="9">The sequence shown here is derived from an EMBL/GenBank/DDBJ whole genome shotgun (WGS) entry which is preliminary data.</text>
</comment>
<proteinExistence type="inferred from homology"/>
<keyword evidence="3" id="KW-0808">Transferase</keyword>
<dbReference type="InterPro" id="IPR008278">
    <property type="entry name" value="4-PPantetheinyl_Trfase_dom"/>
</dbReference>
<keyword evidence="6" id="KW-0045">Antibiotic biosynthesis</keyword>
<feature type="domain" description="4'-phosphopantetheinyl transferase" evidence="7">
    <location>
        <begin position="106"/>
        <end position="189"/>
    </location>
</feature>
<name>A0ABX3HBD8_PAEBO</name>
<dbReference type="InterPro" id="IPR037143">
    <property type="entry name" value="4-PPantetheinyl_Trfase_dom_sf"/>
</dbReference>
<gene>
    <name evidence="9" type="ORF">BSK56_12790</name>
</gene>
<dbReference type="SUPFAM" id="SSF56214">
    <property type="entry name" value="4'-phosphopantetheinyl transferase"/>
    <property type="match status" value="2"/>
</dbReference>
<evidence type="ECO:0000256" key="5">
    <source>
        <dbReference type="ARBA" id="ARBA00022842"/>
    </source>
</evidence>
<dbReference type="Pfam" id="PF22624">
    <property type="entry name" value="AASDHPPT_N"/>
    <property type="match status" value="1"/>
</dbReference>
<evidence type="ECO:0000313" key="10">
    <source>
        <dbReference type="Proteomes" id="UP000187412"/>
    </source>
</evidence>
<dbReference type="RefSeq" id="WP_076110866.1">
    <property type="nucleotide sequence ID" value="NZ_MPTB01000014.1"/>
</dbReference>
<dbReference type="InterPro" id="IPR004568">
    <property type="entry name" value="Ppantetheine-prot_Trfase_dom"/>
</dbReference>
<protein>
    <recommendedName>
        <fullName evidence="11">4'-phosphopantetheinyl transferase domain-containing protein</fullName>
    </recommendedName>
</protein>
<keyword evidence="4" id="KW-0479">Metal-binding</keyword>
<reference evidence="9 10" key="1">
    <citation type="submission" date="2016-10" db="EMBL/GenBank/DDBJ databases">
        <title>Paenibacillus species isolates.</title>
        <authorList>
            <person name="Beno S.M."/>
        </authorList>
    </citation>
    <scope>NUCLEOTIDE SEQUENCE [LARGE SCALE GENOMIC DNA]</scope>
    <source>
        <strain evidence="9 10">FSL H7-0744</strain>
    </source>
</reference>
<dbReference type="InterPro" id="IPR050559">
    <property type="entry name" value="P-Pant_transferase_sf"/>
</dbReference>
<evidence type="ECO:0000313" key="9">
    <source>
        <dbReference type="EMBL" id="OMD47786.1"/>
    </source>
</evidence>
<comment type="similarity">
    <text evidence="2">Belongs to the P-Pant transferase superfamily. Gsp/Sfp/HetI/AcpT family.</text>
</comment>
<evidence type="ECO:0000256" key="1">
    <source>
        <dbReference type="ARBA" id="ARBA00001946"/>
    </source>
</evidence>
<organism evidence="9 10">
    <name type="scientific">Paenibacillus borealis</name>
    <dbReference type="NCBI Taxonomy" id="160799"/>
    <lineage>
        <taxon>Bacteria</taxon>
        <taxon>Bacillati</taxon>
        <taxon>Bacillota</taxon>
        <taxon>Bacilli</taxon>
        <taxon>Bacillales</taxon>
        <taxon>Paenibacillaceae</taxon>
        <taxon>Paenibacillus</taxon>
    </lineage>
</organism>
<keyword evidence="5" id="KW-0460">Magnesium</keyword>
<dbReference type="InterPro" id="IPR055066">
    <property type="entry name" value="AASDHPPT_N"/>
</dbReference>
<feature type="domain" description="4'-phosphopantetheinyl transferase N-terminal" evidence="8">
    <location>
        <begin position="16"/>
        <end position="98"/>
    </location>
</feature>
<comment type="cofactor">
    <cofactor evidence="1">
        <name>Mg(2+)</name>
        <dbReference type="ChEBI" id="CHEBI:18420"/>
    </cofactor>
</comment>
<dbReference type="Gene3D" id="3.90.470.20">
    <property type="entry name" value="4'-phosphopantetheinyl transferase domain"/>
    <property type="match status" value="2"/>
</dbReference>
<sequence length="227" mass="25891">MSKILAFKLPEQLSLESYAYFTAQVSEARRARLARFFHKEDAYRSLFGEILVRYILCSQLGQRNGNIQFEENPFGKPGVSGLPDFEYNVSHSGDWVLMIWGMNEGSLGVDIEQIRPIDIQIAERFFSVEEREALQGKSAGERQNFFYDLWTLKESYIKAIGTGLSRPLDSFTVQQREDGSFSLITQAESMYLQTYTIAPDYKAAACSSCCTLPEAATFIKLSELYMW</sequence>
<keyword evidence="10" id="KW-1185">Reference proteome</keyword>
<dbReference type="PANTHER" id="PTHR12215">
    <property type="entry name" value="PHOSPHOPANTETHEINE TRANSFERASE"/>
    <property type="match status" value="1"/>
</dbReference>
<evidence type="ECO:0000256" key="4">
    <source>
        <dbReference type="ARBA" id="ARBA00022723"/>
    </source>
</evidence>
<evidence type="ECO:0000256" key="3">
    <source>
        <dbReference type="ARBA" id="ARBA00022679"/>
    </source>
</evidence>
<evidence type="ECO:0000259" key="7">
    <source>
        <dbReference type="Pfam" id="PF01648"/>
    </source>
</evidence>
<dbReference type="Pfam" id="PF01648">
    <property type="entry name" value="ACPS"/>
    <property type="match status" value="1"/>
</dbReference>
<dbReference type="PANTHER" id="PTHR12215:SF10">
    <property type="entry name" value="L-AMINOADIPATE-SEMIALDEHYDE DEHYDROGENASE-PHOSPHOPANTETHEINYL TRANSFERASE"/>
    <property type="match status" value="1"/>
</dbReference>